<keyword evidence="3" id="KW-1185">Reference proteome</keyword>
<name>A0A0R3WWH8_HYDTA</name>
<dbReference type="AlphaFoldDB" id="A0A0R3WWH8"/>
<dbReference type="Gene3D" id="2.170.260.10">
    <property type="entry name" value="paz domain"/>
    <property type="match status" value="1"/>
</dbReference>
<evidence type="ECO:0000313" key="2">
    <source>
        <dbReference type="EMBL" id="VDM26271.1"/>
    </source>
</evidence>
<gene>
    <name evidence="2" type="ORF">TTAC_LOCUS5102</name>
</gene>
<dbReference type="InterPro" id="IPR003100">
    <property type="entry name" value="PAZ_dom"/>
</dbReference>
<dbReference type="Proteomes" id="UP000274429">
    <property type="component" value="Unassembled WGS sequence"/>
</dbReference>
<sequence length="81" mass="8319">MLVSGKPYKRQFVVCGLSRRSAAGEIIADLKKSIEQYFSEKYGIRLKYPELPCVKLLCDCGDDDGGGGGGGGCGGGGGGDG</sequence>
<dbReference type="EMBL" id="UYWX01006271">
    <property type="protein sequence ID" value="VDM26271.1"/>
    <property type="molecule type" value="Genomic_DNA"/>
</dbReference>
<dbReference type="GO" id="GO:0003723">
    <property type="term" value="F:RNA binding"/>
    <property type="evidence" value="ECO:0007669"/>
    <property type="project" value="InterPro"/>
</dbReference>
<dbReference type="STRING" id="6205.A0A0R3WWH8"/>
<feature type="domain" description="PAZ" evidence="1">
    <location>
        <begin position="9"/>
        <end position="55"/>
    </location>
</feature>
<dbReference type="OrthoDB" id="10252740at2759"/>
<reference evidence="4" key="1">
    <citation type="submission" date="2017-02" db="UniProtKB">
        <authorList>
            <consortium name="WormBaseParasite"/>
        </authorList>
    </citation>
    <scope>IDENTIFICATION</scope>
</reference>
<accession>A0A0R3WWH8</accession>
<organism evidence="4">
    <name type="scientific">Hydatigena taeniaeformis</name>
    <name type="common">Feline tapeworm</name>
    <name type="synonym">Taenia taeniaeformis</name>
    <dbReference type="NCBI Taxonomy" id="6205"/>
    <lineage>
        <taxon>Eukaryota</taxon>
        <taxon>Metazoa</taxon>
        <taxon>Spiralia</taxon>
        <taxon>Lophotrochozoa</taxon>
        <taxon>Platyhelminthes</taxon>
        <taxon>Cestoda</taxon>
        <taxon>Eucestoda</taxon>
        <taxon>Cyclophyllidea</taxon>
        <taxon>Taeniidae</taxon>
        <taxon>Hydatigera</taxon>
    </lineage>
</organism>
<protein>
    <submittedName>
        <fullName evidence="4">PAZ domain-containing protein</fullName>
    </submittedName>
</protein>
<evidence type="ECO:0000313" key="4">
    <source>
        <dbReference type="WBParaSite" id="TTAC_0000511801-mRNA-1"/>
    </source>
</evidence>
<evidence type="ECO:0000313" key="3">
    <source>
        <dbReference type="Proteomes" id="UP000274429"/>
    </source>
</evidence>
<dbReference type="SUPFAM" id="SSF101690">
    <property type="entry name" value="PAZ domain"/>
    <property type="match status" value="1"/>
</dbReference>
<evidence type="ECO:0000259" key="1">
    <source>
        <dbReference type="Pfam" id="PF02170"/>
    </source>
</evidence>
<dbReference type="InterPro" id="IPR036085">
    <property type="entry name" value="PAZ_dom_sf"/>
</dbReference>
<proteinExistence type="predicted"/>
<dbReference type="WBParaSite" id="TTAC_0000511801-mRNA-1">
    <property type="protein sequence ID" value="TTAC_0000511801-mRNA-1"/>
    <property type="gene ID" value="TTAC_0000511801"/>
</dbReference>
<dbReference type="Pfam" id="PF02170">
    <property type="entry name" value="PAZ"/>
    <property type="match status" value="1"/>
</dbReference>
<reference evidence="2 3" key="2">
    <citation type="submission" date="2018-11" db="EMBL/GenBank/DDBJ databases">
        <authorList>
            <consortium name="Pathogen Informatics"/>
        </authorList>
    </citation>
    <scope>NUCLEOTIDE SEQUENCE [LARGE SCALE GENOMIC DNA]</scope>
</reference>